<comment type="caution">
    <text evidence="11">The sequence shown here is derived from an EMBL/GenBank/DDBJ whole genome shotgun (WGS) entry which is preliminary data.</text>
</comment>
<dbReference type="PANTHER" id="PTHR11129:SF2">
    <property type="entry name" value="GERANYLGERANYL TRANSFERASE TYPE-2 SUBUNIT ALPHA"/>
    <property type="match status" value="1"/>
</dbReference>
<name>A0AAW0WMW8_CHEQU</name>
<dbReference type="EC" id="2.5.1.60" evidence="2 10"/>
<dbReference type="Gene3D" id="1.25.40.120">
    <property type="entry name" value="Protein prenylyltransferase"/>
    <property type="match status" value="1"/>
</dbReference>
<feature type="non-terminal residue" evidence="11">
    <location>
        <position position="1"/>
    </location>
</feature>
<dbReference type="PANTHER" id="PTHR11129">
    <property type="entry name" value="PROTEIN FARNESYLTRANSFERASE ALPHA SUBUNIT/RAB GERANYLGERANYL TRANSFERASE ALPHA SUBUNIT"/>
    <property type="match status" value="1"/>
</dbReference>
<evidence type="ECO:0000256" key="9">
    <source>
        <dbReference type="ARBA" id="ARBA00047658"/>
    </source>
</evidence>
<keyword evidence="4 10" id="KW-0637">Prenyltransferase</keyword>
<dbReference type="Proteomes" id="UP001445076">
    <property type="component" value="Unassembled WGS sequence"/>
</dbReference>
<dbReference type="SUPFAM" id="SSF52058">
    <property type="entry name" value="L domain-like"/>
    <property type="match status" value="1"/>
</dbReference>
<dbReference type="EMBL" id="JARKIK010000068">
    <property type="protein sequence ID" value="KAK8729219.1"/>
    <property type="molecule type" value="Genomic_DNA"/>
</dbReference>
<evidence type="ECO:0000256" key="5">
    <source>
        <dbReference type="ARBA" id="ARBA00022614"/>
    </source>
</evidence>
<dbReference type="Pfam" id="PF01239">
    <property type="entry name" value="PPTA"/>
    <property type="match status" value="5"/>
</dbReference>
<gene>
    <name evidence="11" type="ORF">OTU49_008682</name>
</gene>
<evidence type="ECO:0000256" key="10">
    <source>
        <dbReference type="RuleBase" id="RU367120"/>
    </source>
</evidence>
<dbReference type="Gene3D" id="3.80.10.10">
    <property type="entry name" value="Ribonuclease Inhibitor"/>
    <property type="match status" value="1"/>
</dbReference>
<evidence type="ECO:0000256" key="2">
    <source>
        <dbReference type="ARBA" id="ARBA00012656"/>
    </source>
</evidence>
<dbReference type="AlphaFoldDB" id="A0AAW0WMW8"/>
<comment type="catalytic activity">
    <reaction evidence="9 10">
        <text>geranylgeranyl diphosphate + L-cysteinyl-[protein] = S-geranylgeranyl-L-cysteinyl-[protein] + diphosphate</text>
        <dbReference type="Rhea" id="RHEA:21240"/>
        <dbReference type="Rhea" id="RHEA-COMP:10131"/>
        <dbReference type="Rhea" id="RHEA-COMP:11537"/>
        <dbReference type="ChEBI" id="CHEBI:29950"/>
        <dbReference type="ChEBI" id="CHEBI:33019"/>
        <dbReference type="ChEBI" id="CHEBI:57533"/>
        <dbReference type="ChEBI" id="CHEBI:86021"/>
        <dbReference type="EC" id="2.5.1.60"/>
    </reaction>
</comment>
<sequence>RTPTTAGCVSQLLSTTYTMHGRLKIKTTAEQAAEKQKERAEKRKLYLAGLTKAFAKRTSGIHDEEGLKITAQLLIVNPDVSTLWNFRREILLAMKGEDQESWEKSLTGEMTMVENCLMKNHKSYGAWHHRCWVMENFSSPPWTAELALCDKYLKVDERNFHCWDYRRFVVAGSDQQPEDELKVSQHLIEHNLSNYSAWHYRSKLLPEVYPPPPNTPHPISEHALIKELKTVVEAVFTDPSDQSPWFFLRWLVNRQEKTPRMLQVGYVRNKENAGLLICVFSQPVLETEVALVRVDGSDSDEPLLWYTPNNEKYSYVWVAKLQLSSDEAHAVQININSSMKKTLSVDVGSTQAIEWVTALDVCGEELSDTTRSTLEEVKENCVTLDELDPGNKWVLLTLVDVMWALDSHTHQKKIHSYLSQLEELDPLRSTYYLDMKSKLAMETALKQHRIIAESGSKFQLSDYHLTRITLSHLLASTANVDLSCNNLTSISSLENLVACRMLNLDNNQIQNLAPLASLTSLETLSLANNKIENLDQIKFLEGLPTLTELNVSSNPICDLQNIDEDIKKTLPNVRSLILC</sequence>
<keyword evidence="7" id="KW-0677">Repeat</keyword>
<evidence type="ECO:0000256" key="4">
    <source>
        <dbReference type="ARBA" id="ARBA00022602"/>
    </source>
</evidence>
<evidence type="ECO:0000256" key="3">
    <source>
        <dbReference type="ARBA" id="ARBA00014772"/>
    </source>
</evidence>
<dbReference type="Gene3D" id="2.60.40.1130">
    <property type="entry name" value="Rab geranylgeranyltransferase alpha-subunit, insert domain"/>
    <property type="match status" value="1"/>
</dbReference>
<keyword evidence="12" id="KW-1185">Reference proteome</keyword>
<evidence type="ECO:0000313" key="12">
    <source>
        <dbReference type="Proteomes" id="UP001445076"/>
    </source>
</evidence>
<proteinExistence type="inferred from homology"/>
<evidence type="ECO:0000313" key="11">
    <source>
        <dbReference type="EMBL" id="KAK8729219.1"/>
    </source>
</evidence>
<dbReference type="SMART" id="SM00365">
    <property type="entry name" value="LRR_SD22"/>
    <property type="match status" value="2"/>
</dbReference>
<organism evidence="11 12">
    <name type="scientific">Cherax quadricarinatus</name>
    <name type="common">Australian red claw crayfish</name>
    <dbReference type="NCBI Taxonomy" id="27406"/>
    <lineage>
        <taxon>Eukaryota</taxon>
        <taxon>Metazoa</taxon>
        <taxon>Ecdysozoa</taxon>
        <taxon>Arthropoda</taxon>
        <taxon>Crustacea</taxon>
        <taxon>Multicrustacea</taxon>
        <taxon>Malacostraca</taxon>
        <taxon>Eumalacostraca</taxon>
        <taxon>Eucarida</taxon>
        <taxon>Decapoda</taxon>
        <taxon>Pleocyemata</taxon>
        <taxon>Astacidea</taxon>
        <taxon>Parastacoidea</taxon>
        <taxon>Parastacidae</taxon>
        <taxon>Cherax</taxon>
    </lineage>
</organism>
<keyword evidence="6 10" id="KW-0808">Transferase</keyword>
<accession>A0AAW0WMW8</accession>
<dbReference type="InterPro" id="IPR032675">
    <property type="entry name" value="LRR_dom_sf"/>
</dbReference>
<evidence type="ECO:0000256" key="7">
    <source>
        <dbReference type="ARBA" id="ARBA00022737"/>
    </source>
</evidence>
<comment type="similarity">
    <text evidence="1 10">Belongs to the protein prenyltransferase subunit alpha family.</text>
</comment>
<dbReference type="PROSITE" id="PS51450">
    <property type="entry name" value="LRR"/>
    <property type="match status" value="3"/>
</dbReference>
<protein>
    <recommendedName>
        <fullName evidence="3 10">Geranylgeranyl transferase type-2 subunit alpha</fullName>
        <ecNumber evidence="2 10">2.5.1.60</ecNumber>
    </recommendedName>
    <alternativeName>
        <fullName evidence="8 10">Geranylgeranyl transferase type II subunit alpha</fullName>
    </alternativeName>
</protein>
<reference evidence="11 12" key="1">
    <citation type="journal article" date="2024" name="BMC Genomics">
        <title>Genome assembly of redclaw crayfish (Cherax quadricarinatus) provides insights into its immune adaptation and hypoxia tolerance.</title>
        <authorList>
            <person name="Liu Z."/>
            <person name="Zheng J."/>
            <person name="Li H."/>
            <person name="Fang K."/>
            <person name="Wang S."/>
            <person name="He J."/>
            <person name="Zhou D."/>
            <person name="Weng S."/>
            <person name="Chi M."/>
            <person name="Gu Z."/>
            <person name="He J."/>
            <person name="Li F."/>
            <person name="Wang M."/>
        </authorList>
    </citation>
    <scope>NUCLEOTIDE SEQUENCE [LARGE SCALE GENOMIC DNA]</scope>
    <source>
        <strain evidence="11">ZL_2023a</strain>
    </source>
</reference>
<comment type="function">
    <text evidence="10">Catalyzes the transfer of a geranyl-geranyl moiety from geranyl-geranyl pyrophosphate to cysteines occuring in specific C-terminal amino acid sequences.</text>
</comment>
<dbReference type="GO" id="GO:0097354">
    <property type="term" value="P:prenylation"/>
    <property type="evidence" value="ECO:0007669"/>
    <property type="project" value="UniProtKB-UniRule"/>
</dbReference>
<dbReference type="FunFam" id="1.25.40.120:FF:000035">
    <property type="entry name" value="Geranylgeranyl transferase type-2 subunit alpha"/>
    <property type="match status" value="1"/>
</dbReference>
<dbReference type="GO" id="GO:0005968">
    <property type="term" value="C:Rab-protein geranylgeranyltransferase complex"/>
    <property type="evidence" value="ECO:0007669"/>
    <property type="project" value="TreeGrafter"/>
</dbReference>
<evidence type="ECO:0000256" key="6">
    <source>
        <dbReference type="ARBA" id="ARBA00022679"/>
    </source>
</evidence>
<evidence type="ECO:0000256" key="1">
    <source>
        <dbReference type="ARBA" id="ARBA00006734"/>
    </source>
</evidence>
<dbReference type="InterPro" id="IPR002088">
    <property type="entry name" value="Prenyl_trans_a"/>
</dbReference>
<dbReference type="GO" id="GO:0004663">
    <property type="term" value="F:Rab geranylgeranyltransferase activity"/>
    <property type="evidence" value="ECO:0007669"/>
    <property type="project" value="UniProtKB-UniRule"/>
</dbReference>
<dbReference type="InterPro" id="IPR001611">
    <property type="entry name" value="Leu-rich_rpt"/>
</dbReference>
<keyword evidence="5" id="KW-0433">Leucine-rich repeat</keyword>
<dbReference type="PROSITE" id="PS51147">
    <property type="entry name" value="PFTA"/>
    <property type="match status" value="4"/>
</dbReference>
<dbReference type="Pfam" id="PF12799">
    <property type="entry name" value="LRR_4"/>
    <property type="match status" value="1"/>
</dbReference>
<dbReference type="SUPFAM" id="SSF48439">
    <property type="entry name" value="Protein prenylyltransferase"/>
    <property type="match status" value="1"/>
</dbReference>
<dbReference type="InterPro" id="IPR025875">
    <property type="entry name" value="Leu-rich_rpt_4"/>
</dbReference>
<evidence type="ECO:0000256" key="8">
    <source>
        <dbReference type="ARBA" id="ARBA00031267"/>
    </source>
</evidence>